<dbReference type="InterPro" id="IPR034660">
    <property type="entry name" value="DinB/YfiT-like"/>
</dbReference>
<dbReference type="EMBL" id="SHKW01000001">
    <property type="protein sequence ID" value="RZU42733.1"/>
    <property type="molecule type" value="Genomic_DNA"/>
</dbReference>
<feature type="domain" description="DinB-like" evidence="2">
    <location>
        <begin position="47"/>
        <end position="184"/>
    </location>
</feature>
<comment type="caution">
    <text evidence="3">The sequence shown here is derived from an EMBL/GenBank/DDBJ whole genome shotgun (WGS) entry which is preliminary data.</text>
</comment>
<gene>
    <name evidence="3" type="ORF">BDD14_4328</name>
</gene>
<dbReference type="Gene3D" id="1.20.120.450">
    <property type="entry name" value="dinb family like domain"/>
    <property type="match status" value="1"/>
</dbReference>
<evidence type="ECO:0000313" key="3">
    <source>
        <dbReference type="EMBL" id="RZU42733.1"/>
    </source>
</evidence>
<keyword evidence="1" id="KW-0732">Signal</keyword>
<dbReference type="InterPro" id="IPR024775">
    <property type="entry name" value="DinB-like"/>
</dbReference>
<evidence type="ECO:0000313" key="4">
    <source>
        <dbReference type="Proteomes" id="UP000292958"/>
    </source>
</evidence>
<evidence type="ECO:0000256" key="1">
    <source>
        <dbReference type="SAM" id="SignalP"/>
    </source>
</evidence>
<feature type="signal peptide" evidence="1">
    <location>
        <begin position="1"/>
        <end position="21"/>
    </location>
</feature>
<dbReference type="Pfam" id="PF12867">
    <property type="entry name" value="DinB_2"/>
    <property type="match status" value="1"/>
</dbReference>
<dbReference type="OrthoDB" id="117525at2"/>
<keyword evidence="4" id="KW-1185">Reference proteome</keyword>
<dbReference type="RefSeq" id="WP_130420752.1">
    <property type="nucleotide sequence ID" value="NZ_SHKW01000001.1"/>
</dbReference>
<dbReference type="SUPFAM" id="SSF109854">
    <property type="entry name" value="DinB/YfiT-like putative metalloenzymes"/>
    <property type="match status" value="1"/>
</dbReference>
<name>A0A4Q7YZR6_9BACT</name>
<dbReference type="AlphaFoldDB" id="A0A4Q7YZR6"/>
<feature type="chain" id="PRO_5020709484" evidence="1">
    <location>
        <begin position="22"/>
        <end position="201"/>
    </location>
</feature>
<evidence type="ECO:0000259" key="2">
    <source>
        <dbReference type="Pfam" id="PF12867"/>
    </source>
</evidence>
<proteinExistence type="predicted"/>
<reference evidence="3 4" key="1">
    <citation type="submission" date="2019-02" db="EMBL/GenBank/DDBJ databases">
        <title>Genomic Encyclopedia of Archaeal and Bacterial Type Strains, Phase II (KMG-II): from individual species to whole genera.</title>
        <authorList>
            <person name="Goeker M."/>
        </authorList>
    </citation>
    <scope>NUCLEOTIDE SEQUENCE [LARGE SCALE GENOMIC DNA]</scope>
    <source>
        <strain evidence="3 4">DSM 18101</strain>
    </source>
</reference>
<protein>
    <submittedName>
        <fullName evidence="3">Putative damage-inducible protein DinB</fullName>
    </submittedName>
</protein>
<dbReference type="Proteomes" id="UP000292958">
    <property type="component" value="Unassembled WGS sequence"/>
</dbReference>
<organism evidence="3 4">
    <name type="scientific">Edaphobacter modestus</name>
    <dbReference type="NCBI Taxonomy" id="388466"/>
    <lineage>
        <taxon>Bacteria</taxon>
        <taxon>Pseudomonadati</taxon>
        <taxon>Acidobacteriota</taxon>
        <taxon>Terriglobia</taxon>
        <taxon>Terriglobales</taxon>
        <taxon>Acidobacteriaceae</taxon>
        <taxon>Edaphobacter</taxon>
    </lineage>
</organism>
<sequence>MFKRMMMVWMLAACCATTVMAQQTGAATPKVAPGTMIEPAKSFDTALSALEEQFMGLAKAMPADKYNFAPSAAIFASSQKTDYLSPDNKGVRTFGQMVAHVAQANYFYGGLLSGLKPEADVKAIGALKEKDQIVAALEKSFAFVHQAIGTLTAANAFESVRGPQTRASLTAGVIAHGFDHYGQLAEYLRMNGIIPPASEKK</sequence>
<accession>A0A4Q7YZR6</accession>